<evidence type="ECO:0000256" key="2">
    <source>
        <dbReference type="ARBA" id="ARBA00023274"/>
    </source>
</evidence>
<dbReference type="GO" id="GO:0006412">
    <property type="term" value="P:translation"/>
    <property type="evidence" value="ECO:0007669"/>
    <property type="project" value="UniProtKB-UniRule"/>
</dbReference>
<keyword evidence="1 3" id="KW-0689">Ribosomal protein</keyword>
<dbReference type="AlphaFoldDB" id="A0A8J3A8H0"/>
<keyword evidence="2 3" id="KW-0687">Ribonucleoprotein</keyword>
<gene>
    <name evidence="3" type="primary">rpsP</name>
    <name evidence="5" type="ORF">GCM10011354_19260</name>
</gene>
<dbReference type="OrthoDB" id="9807878at2"/>
<organism evidence="5 6">
    <name type="scientific">Egicoccus halophilus</name>
    <dbReference type="NCBI Taxonomy" id="1670830"/>
    <lineage>
        <taxon>Bacteria</taxon>
        <taxon>Bacillati</taxon>
        <taxon>Actinomycetota</taxon>
        <taxon>Nitriliruptoria</taxon>
        <taxon>Egicoccales</taxon>
        <taxon>Egicoccaceae</taxon>
        <taxon>Egicoccus</taxon>
    </lineage>
</organism>
<sequence length="130" mass="14476">MAVKLRLRREGTKKRPFYRVVAADSRSPRDGRFIEIIGQYRPLENPSGIEIDNERALHWLRNGAQPTEAVENLLRISGAWEEFKPGDRPARDRSAQNEQPKLSKKARAKAAEAAEAAANAAPEEATEGGE</sequence>
<dbReference type="RefSeq" id="WP_130650521.1">
    <property type="nucleotide sequence ID" value="NZ_BMHA01000006.1"/>
</dbReference>
<evidence type="ECO:0000256" key="1">
    <source>
        <dbReference type="ARBA" id="ARBA00022980"/>
    </source>
</evidence>
<name>A0A8J3A8H0_9ACTN</name>
<dbReference type="GO" id="GO:0003735">
    <property type="term" value="F:structural constituent of ribosome"/>
    <property type="evidence" value="ECO:0007669"/>
    <property type="project" value="InterPro"/>
</dbReference>
<dbReference type="InterPro" id="IPR000307">
    <property type="entry name" value="Ribosomal_bS16"/>
</dbReference>
<accession>A0A8J3A8H0</accession>
<dbReference type="Pfam" id="PF00886">
    <property type="entry name" value="Ribosomal_S16"/>
    <property type="match status" value="1"/>
</dbReference>
<feature type="compositionally biased region" description="Basic and acidic residues" evidence="4">
    <location>
        <begin position="83"/>
        <end position="95"/>
    </location>
</feature>
<dbReference type="EMBL" id="BMHA01000006">
    <property type="protein sequence ID" value="GGI06472.1"/>
    <property type="molecule type" value="Genomic_DNA"/>
</dbReference>
<evidence type="ECO:0000313" key="5">
    <source>
        <dbReference type="EMBL" id="GGI06472.1"/>
    </source>
</evidence>
<dbReference type="Gene3D" id="3.30.1320.10">
    <property type="match status" value="1"/>
</dbReference>
<protein>
    <recommendedName>
        <fullName evidence="3">Small ribosomal subunit protein bS16</fullName>
    </recommendedName>
</protein>
<proteinExistence type="inferred from homology"/>
<dbReference type="SUPFAM" id="SSF54565">
    <property type="entry name" value="Ribosomal protein S16"/>
    <property type="match status" value="1"/>
</dbReference>
<dbReference type="Proteomes" id="UP000650511">
    <property type="component" value="Unassembled WGS sequence"/>
</dbReference>
<feature type="compositionally biased region" description="Low complexity" evidence="4">
    <location>
        <begin position="111"/>
        <end position="123"/>
    </location>
</feature>
<reference evidence="5" key="1">
    <citation type="journal article" date="2014" name="Int. J. Syst. Evol. Microbiol.">
        <title>Complete genome sequence of Corynebacterium casei LMG S-19264T (=DSM 44701T), isolated from a smear-ripened cheese.</title>
        <authorList>
            <consortium name="US DOE Joint Genome Institute (JGI-PGF)"/>
            <person name="Walter F."/>
            <person name="Albersmeier A."/>
            <person name="Kalinowski J."/>
            <person name="Ruckert C."/>
        </authorList>
    </citation>
    <scope>NUCLEOTIDE SEQUENCE</scope>
    <source>
        <strain evidence="5">CGMCC 1.14988</strain>
    </source>
</reference>
<feature type="region of interest" description="Disordered" evidence="4">
    <location>
        <begin position="83"/>
        <end position="130"/>
    </location>
</feature>
<dbReference type="GO" id="GO:0005737">
    <property type="term" value="C:cytoplasm"/>
    <property type="evidence" value="ECO:0007669"/>
    <property type="project" value="UniProtKB-ARBA"/>
</dbReference>
<dbReference type="NCBIfam" id="TIGR00002">
    <property type="entry name" value="S16"/>
    <property type="match status" value="1"/>
</dbReference>
<reference evidence="5" key="2">
    <citation type="submission" date="2020-09" db="EMBL/GenBank/DDBJ databases">
        <authorList>
            <person name="Sun Q."/>
            <person name="Zhou Y."/>
        </authorList>
    </citation>
    <scope>NUCLEOTIDE SEQUENCE</scope>
    <source>
        <strain evidence="5">CGMCC 1.14988</strain>
    </source>
</reference>
<evidence type="ECO:0000256" key="3">
    <source>
        <dbReference type="HAMAP-Rule" id="MF_00385"/>
    </source>
</evidence>
<dbReference type="PANTHER" id="PTHR12919:SF20">
    <property type="entry name" value="SMALL RIBOSOMAL SUBUNIT PROTEIN BS16M"/>
    <property type="match status" value="1"/>
</dbReference>
<comment type="similarity">
    <text evidence="3">Belongs to the bacterial ribosomal protein bS16 family.</text>
</comment>
<comment type="caution">
    <text evidence="5">The sequence shown here is derived from an EMBL/GenBank/DDBJ whole genome shotgun (WGS) entry which is preliminary data.</text>
</comment>
<evidence type="ECO:0000313" key="6">
    <source>
        <dbReference type="Proteomes" id="UP000650511"/>
    </source>
</evidence>
<dbReference type="GO" id="GO:0015935">
    <property type="term" value="C:small ribosomal subunit"/>
    <property type="evidence" value="ECO:0007669"/>
    <property type="project" value="TreeGrafter"/>
</dbReference>
<dbReference type="PANTHER" id="PTHR12919">
    <property type="entry name" value="30S RIBOSOMAL PROTEIN S16"/>
    <property type="match status" value="1"/>
</dbReference>
<dbReference type="InterPro" id="IPR023803">
    <property type="entry name" value="Ribosomal_bS16_dom_sf"/>
</dbReference>
<evidence type="ECO:0000256" key="4">
    <source>
        <dbReference type="SAM" id="MobiDB-lite"/>
    </source>
</evidence>
<dbReference type="HAMAP" id="MF_00385">
    <property type="entry name" value="Ribosomal_bS16"/>
    <property type="match status" value="1"/>
</dbReference>
<keyword evidence="6" id="KW-1185">Reference proteome</keyword>